<organism evidence="4 5">
    <name type="scientific">Aphanomyces astaci</name>
    <name type="common">Crayfish plague agent</name>
    <dbReference type="NCBI Taxonomy" id="112090"/>
    <lineage>
        <taxon>Eukaryota</taxon>
        <taxon>Sar</taxon>
        <taxon>Stramenopiles</taxon>
        <taxon>Oomycota</taxon>
        <taxon>Saprolegniomycetes</taxon>
        <taxon>Saprolegniales</taxon>
        <taxon>Verrucalvaceae</taxon>
        <taxon>Aphanomyces</taxon>
    </lineage>
</organism>
<comment type="caution">
    <text evidence="4">The sequence shown here is derived from an EMBL/GenBank/DDBJ whole genome shotgun (WGS) entry which is preliminary data.</text>
</comment>
<evidence type="ECO:0000256" key="1">
    <source>
        <dbReference type="ARBA" id="ARBA00022614"/>
    </source>
</evidence>
<feature type="region of interest" description="Disordered" evidence="3">
    <location>
        <begin position="544"/>
        <end position="613"/>
    </location>
</feature>
<sequence>MSSASTALGKAERDAWIQSKLVENRKLKEKEECRVAEEARQVKERLWSPYSHAAILHNELNIAWKGDLDIFHWARVLPFRELVALRVTGHALVDMPSELPTQLPALQVLCLISNALETLPDNIGLLTRLVEMDLTKNKLKVLPDSICDIKTLTFLNLSNNLLEALPNHLAAFPDSLCTLPALTSLSASNNSLVSLPESFGALVKLRSLRLDWNRIKELPYSFRHLTVLEDIHMERNPMTMPPLEVVYQGAATVVAYMHQRYLAWLRQERRKVVEQLQAVLAAFRVELDLAMEGNDLPTWTPFLAVFTPDVERTVRGTSLSFYALVLPALLSANFRRCACVDPDTNTRKPCNRTPAPFQCERSDAALLRVKMVTSQEYKDMQSDSYLVARRERLANAMRAKCVEYINSEPGIEFFDKTSIKCAKTLLATRAAKERALKQKAKNDHEVATTRRKTILKIQALQTKHSRRSMALGKTMGGLQKELEMLQMQIRTAPPGQAKVLLGRRDELMKRIDQAQGDLHKLAQDPAMRKLQQVAIPYLDGKALADSSSSAQTKKEPSRNSQDQEEEDNDKDNSSDNTNDDDNSDNEDSEGGDSASDESDESDDETSNDDANSLMAGLGAIPGLEPVVNWIDAATAIIEVTTEFHQMRFVLRKWMGFGNRVVYVAWRDYVRETVAIRRATLQKQKLDEELAEQNRVAEIELGKLEATYWDQKVNPYTDTVRRSISTRYY</sequence>
<dbReference type="InterPro" id="IPR050216">
    <property type="entry name" value="LRR_domain-containing"/>
</dbReference>
<keyword evidence="2" id="KW-0677">Repeat</keyword>
<dbReference type="InterPro" id="IPR032675">
    <property type="entry name" value="LRR_dom_sf"/>
</dbReference>
<dbReference type="SMART" id="SM00364">
    <property type="entry name" value="LRR_BAC"/>
    <property type="match status" value="5"/>
</dbReference>
<dbReference type="GO" id="GO:0005737">
    <property type="term" value="C:cytoplasm"/>
    <property type="evidence" value="ECO:0007669"/>
    <property type="project" value="TreeGrafter"/>
</dbReference>
<dbReference type="Gene3D" id="3.80.10.10">
    <property type="entry name" value="Ribonuclease Inhibitor"/>
    <property type="match status" value="2"/>
</dbReference>
<dbReference type="EMBL" id="QUTG01003235">
    <property type="protein sequence ID" value="RHY92499.1"/>
    <property type="molecule type" value="Genomic_DNA"/>
</dbReference>
<protein>
    <submittedName>
        <fullName evidence="4">Uncharacterized protein</fullName>
    </submittedName>
</protein>
<dbReference type="Proteomes" id="UP000285712">
    <property type="component" value="Unassembled WGS sequence"/>
</dbReference>
<name>A0A3R6WWS4_APHAT</name>
<dbReference type="PANTHER" id="PTHR48051">
    <property type="match status" value="1"/>
</dbReference>
<evidence type="ECO:0000313" key="5">
    <source>
        <dbReference type="Proteomes" id="UP000285712"/>
    </source>
</evidence>
<dbReference type="SMART" id="SM00369">
    <property type="entry name" value="LRR_TYP"/>
    <property type="match status" value="5"/>
</dbReference>
<dbReference type="VEuPathDB" id="FungiDB:H257_00178"/>
<dbReference type="Pfam" id="PF13855">
    <property type="entry name" value="LRR_8"/>
    <property type="match status" value="1"/>
</dbReference>
<accession>A0A3R6WWS4</accession>
<evidence type="ECO:0000256" key="2">
    <source>
        <dbReference type="ARBA" id="ARBA00022737"/>
    </source>
</evidence>
<dbReference type="InterPro" id="IPR001611">
    <property type="entry name" value="Leu-rich_rpt"/>
</dbReference>
<proteinExistence type="predicted"/>
<feature type="compositionally biased region" description="Acidic residues" evidence="3">
    <location>
        <begin position="577"/>
        <end position="607"/>
    </location>
</feature>
<dbReference type="InterPro" id="IPR003591">
    <property type="entry name" value="Leu-rich_rpt_typical-subtyp"/>
</dbReference>
<dbReference type="PANTHER" id="PTHR48051:SF1">
    <property type="entry name" value="RAS SUPPRESSOR PROTEIN 1"/>
    <property type="match status" value="1"/>
</dbReference>
<gene>
    <name evidence="4" type="ORF">DYB35_000579</name>
</gene>
<reference evidence="4 5" key="1">
    <citation type="submission" date="2018-08" db="EMBL/GenBank/DDBJ databases">
        <title>Aphanomyces genome sequencing and annotation.</title>
        <authorList>
            <person name="Minardi D."/>
            <person name="Oidtmann B."/>
            <person name="Van Der Giezen M."/>
            <person name="Studholme D.J."/>
        </authorList>
    </citation>
    <scope>NUCLEOTIDE SEQUENCE [LARGE SCALE GENOMIC DNA]</scope>
    <source>
        <strain evidence="4 5">Sv</strain>
    </source>
</reference>
<evidence type="ECO:0000256" key="3">
    <source>
        <dbReference type="SAM" id="MobiDB-lite"/>
    </source>
</evidence>
<dbReference type="AlphaFoldDB" id="A0A3R6WWS4"/>
<keyword evidence="1" id="KW-0433">Leucine-rich repeat</keyword>
<evidence type="ECO:0000313" key="4">
    <source>
        <dbReference type="EMBL" id="RHY92499.1"/>
    </source>
</evidence>
<dbReference type="SUPFAM" id="SSF52058">
    <property type="entry name" value="L domain-like"/>
    <property type="match status" value="1"/>
</dbReference>